<proteinExistence type="predicted"/>
<dbReference type="Proteomes" id="UP000698028">
    <property type="component" value="Unassembled WGS sequence"/>
</dbReference>
<evidence type="ECO:0000259" key="2">
    <source>
        <dbReference type="Pfam" id="PF02897"/>
    </source>
</evidence>
<gene>
    <name evidence="3" type="ORF">KTQ36_04710</name>
</gene>
<comment type="caution">
    <text evidence="3">The sequence shown here is derived from an EMBL/GenBank/DDBJ whole genome shotgun (WGS) entry which is preliminary data.</text>
</comment>
<feature type="domain" description="Peptidase S9 prolyl oligopeptidase catalytic" evidence="1">
    <location>
        <begin position="499"/>
        <end position="702"/>
    </location>
</feature>
<dbReference type="PANTHER" id="PTHR42881">
    <property type="entry name" value="PROLYL ENDOPEPTIDASE"/>
    <property type="match status" value="1"/>
</dbReference>
<protein>
    <submittedName>
        <fullName evidence="3">Prolyl oligopeptidase family serine peptidase</fullName>
    </submittedName>
</protein>
<dbReference type="InterPro" id="IPR001375">
    <property type="entry name" value="Peptidase_S9_cat"/>
</dbReference>
<dbReference type="PANTHER" id="PTHR42881:SF13">
    <property type="entry name" value="PROLYL ENDOPEPTIDASE"/>
    <property type="match status" value="1"/>
</dbReference>
<dbReference type="InterPro" id="IPR023302">
    <property type="entry name" value="Pept_S9A_N"/>
</dbReference>
<keyword evidence="4" id="KW-1185">Reference proteome</keyword>
<dbReference type="Pfam" id="PF02897">
    <property type="entry name" value="Peptidase_S9_N"/>
    <property type="match status" value="1"/>
</dbReference>
<dbReference type="InterPro" id="IPR051167">
    <property type="entry name" value="Prolyl_oligopep/macrocyclase"/>
</dbReference>
<dbReference type="EMBL" id="JAHVAH010000001">
    <property type="protein sequence ID" value="MBW0144595.1"/>
    <property type="molecule type" value="Genomic_DNA"/>
</dbReference>
<sequence>MGDETVTTTIDEETLVETTDPAPVEVESADQEDPYLWLEEIEGEAALAQVKEWNAETEAKLADVPGVEERAERARKILNDPNRLVTGSVIGDKVLNHWQDENNKRGLWRIADLDDYLAGDPEWTTLIDVDALSEEEGEAWVWHGANCLAPAYERCLVSLSPGGSDADIMREFDLTTGTWVEDGFMVPLGKSSVAWVDEDTLLVAKDEGGDSLTESGYPRTAKLWTRGTDWSEARQILDVEREQVWLFPTALMDGDKRWIFLQSGPDFFNQDRFVLVDGEPVKLDLPQSVEPQGVLDGQYIATLVDPLGDFRTGDLVSWDLEALARGETPAPKLVMRPTASQAVDSVATTDNKLWITALDDVSGKLFILDHGEDGWTAPGVIDLPDNSTLGFAAASGKRDVALVTVSSMLQPTTLYAVGSDGSTTTVQQLPEQFDASNMSVTQHFATSKDGTRIPYFLVRRNDVTEPTGTLIHAYGGFRAPSLPQYLVSEPSRSGPLALFWVESGGAYVLANIRGGGEYGPAWHEAALREKRQNSFDDLAAVAEDLIARGVARADGVAISGRSNGGVLTGAGITQRPDLYRAAIIGAPLFDMKRYHKLLAGASWVGEYGNPDDPADWAFMKEYSPYQNIKPGVEYPATFWYLSTKDDRVHPGHARKGAARLEAYGNDVYYRENLEGGHSVSTDQEANAVRAALEWAFMMKEVGTTAPE</sequence>
<feature type="domain" description="Peptidase S9A N-terminal" evidence="2">
    <location>
        <begin position="27"/>
        <end position="423"/>
    </location>
</feature>
<dbReference type="Pfam" id="PF00326">
    <property type="entry name" value="Peptidase_S9"/>
    <property type="match status" value="1"/>
</dbReference>
<evidence type="ECO:0000313" key="4">
    <source>
        <dbReference type="Proteomes" id="UP000698028"/>
    </source>
</evidence>
<evidence type="ECO:0000259" key="1">
    <source>
        <dbReference type="Pfam" id="PF00326"/>
    </source>
</evidence>
<name>A0ABS6V4W6_9SPHN</name>
<reference evidence="3 4" key="1">
    <citation type="submission" date="2021-07" db="EMBL/GenBank/DDBJ databases">
        <title>The draft genome sequence of Sphingomicrobium sp. B8.</title>
        <authorList>
            <person name="Mu L."/>
        </authorList>
    </citation>
    <scope>NUCLEOTIDE SEQUENCE [LARGE SCALE GENOMIC DNA]</scope>
    <source>
        <strain evidence="3 4">B8</strain>
    </source>
</reference>
<organism evidence="3 4">
    <name type="scientific">Sphingomicrobium clamense</name>
    <dbReference type="NCBI Taxonomy" id="2851013"/>
    <lineage>
        <taxon>Bacteria</taxon>
        <taxon>Pseudomonadati</taxon>
        <taxon>Pseudomonadota</taxon>
        <taxon>Alphaproteobacteria</taxon>
        <taxon>Sphingomonadales</taxon>
        <taxon>Sphingomonadaceae</taxon>
        <taxon>Sphingomicrobium</taxon>
    </lineage>
</organism>
<accession>A0ABS6V4W6</accession>
<evidence type="ECO:0000313" key="3">
    <source>
        <dbReference type="EMBL" id="MBW0144595.1"/>
    </source>
</evidence>